<sequence>MSKRAAFKLFSCLGLAFTAVTVIAPYVPSATVHEAAFFALIGLYVPIAGLVWRYAPPQVQ</sequence>
<organism evidence="2 3">
    <name type="scientific">Stutzerimonas stutzeri</name>
    <name type="common">Pseudomonas stutzeri</name>
    <dbReference type="NCBI Taxonomy" id="316"/>
    <lineage>
        <taxon>Bacteria</taxon>
        <taxon>Pseudomonadati</taxon>
        <taxon>Pseudomonadota</taxon>
        <taxon>Gammaproteobacteria</taxon>
        <taxon>Pseudomonadales</taxon>
        <taxon>Pseudomonadaceae</taxon>
        <taxon>Stutzerimonas</taxon>
    </lineage>
</organism>
<gene>
    <name evidence="2" type="ORF">N5D09_02945</name>
</gene>
<reference evidence="2" key="1">
    <citation type="submission" date="2022-09" db="EMBL/GenBank/DDBJ databases">
        <title>Intensive care unit water sources are persistently colonized with multi-drug resistant bacteria and are the site of extensive horizontal gene transfer of antibiotic resistance genes.</title>
        <authorList>
            <person name="Diorio-Toth L."/>
        </authorList>
    </citation>
    <scope>NUCLEOTIDE SEQUENCE</scope>
    <source>
        <strain evidence="2">GD03864</strain>
    </source>
</reference>
<evidence type="ECO:0000313" key="2">
    <source>
        <dbReference type="EMBL" id="MDH0687044.1"/>
    </source>
</evidence>
<keyword evidence="1" id="KW-1133">Transmembrane helix</keyword>
<evidence type="ECO:0000313" key="3">
    <source>
        <dbReference type="Proteomes" id="UP001161139"/>
    </source>
</evidence>
<comment type="caution">
    <text evidence="2">The sequence shown here is derived from an EMBL/GenBank/DDBJ whole genome shotgun (WGS) entry which is preliminary data.</text>
</comment>
<dbReference type="RefSeq" id="WP_279649004.1">
    <property type="nucleotide sequence ID" value="NZ_JAOCDG010000003.1"/>
</dbReference>
<evidence type="ECO:0000256" key="1">
    <source>
        <dbReference type="SAM" id="Phobius"/>
    </source>
</evidence>
<feature type="transmembrane region" description="Helical" evidence="1">
    <location>
        <begin position="35"/>
        <end position="55"/>
    </location>
</feature>
<proteinExistence type="predicted"/>
<keyword evidence="1" id="KW-0812">Transmembrane</keyword>
<dbReference type="Proteomes" id="UP001161139">
    <property type="component" value="Unassembled WGS sequence"/>
</dbReference>
<protein>
    <recommendedName>
        <fullName evidence="4">Transmembrane protein</fullName>
    </recommendedName>
</protein>
<dbReference type="AlphaFoldDB" id="A0ABD4XW08"/>
<evidence type="ECO:0008006" key="4">
    <source>
        <dbReference type="Google" id="ProtNLM"/>
    </source>
</evidence>
<accession>A0ABD4XW08</accession>
<name>A0ABD4XW08_STUST</name>
<keyword evidence="1" id="KW-0472">Membrane</keyword>
<dbReference type="EMBL" id="JAOCDG010000003">
    <property type="protein sequence ID" value="MDH0687044.1"/>
    <property type="molecule type" value="Genomic_DNA"/>
</dbReference>